<name>A0ACC2S5L7_9FUNG</name>
<organism evidence="1 2">
    <name type="scientific">Entomophthora muscae</name>
    <dbReference type="NCBI Taxonomy" id="34485"/>
    <lineage>
        <taxon>Eukaryota</taxon>
        <taxon>Fungi</taxon>
        <taxon>Fungi incertae sedis</taxon>
        <taxon>Zoopagomycota</taxon>
        <taxon>Entomophthoromycotina</taxon>
        <taxon>Entomophthoromycetes</taxon>
        <taxon>Entomophthorales</taxon>
        <taxon>Entomophthoraceae</taxon>
        <taxon>Entomophthora</taxon>
    </lineage>
</organism>
<gene>
    <name evidence="1" type="primary">ERG25</name>
    <name evidence="1" type="ORF">DSO57_1022059</name>
</gene>
<dbReference type="EMBL" id="QTSX02005789">
    <property type="protein sequence ID" value="KAJ9057512.1"/>
    <property type="molecule type" value="Genomic_DNA"/>
</dbReference>
<evidence type="ECO:0000313" key="1">
    <source>
        <dbReference type="EMBL" id="KAJ9057512.1"/>
    </source>
</evidence>
<dbReference type="EC" id="1.14.18.9" evidence="1"/>
<reference evidence="1" key="1">
    <citation type="submission" date="2022-04" db="EMBL/GenBank/DDBJ databases">
        <title>Genome of the entomopathogenic fungus Entomophthora muscae.</title>
        <authorList>
            <person name="Elya C."/>
            <person name="Lovett B.R."/>
            <person name="Lee E."/>
            <person name="Macias A.M."/>
            <person name="Hajek A.E."/>
            <person name="De Bivort B.L."/>
            <person name="Kasson M.T."/>
            <person name="De Fine Licht H.H."/>
            <person name="Stajich J.E."/>
        </authorList>
    </citation>
    <scope>NUCLEOTIDE SEQUENCE</scope>
    <source>
        <strain evidence="1">Berkeley</strain>
    </source>
</reference>
<keyword evidence="2" id="KW-1185">Reference proteome</keyword>
<protein>
    <submittedName>
        <fullName evidence="1">C-4 sterol methyl oxidase</fullName>
        <ecNumber evidence="1">1.14.18.9</ecNumber>
    </submittedName>
</protein>
<keyword evidence="1" id="KW-0560">Oxidoreductase</keyword>
<sequence>MLEKVYLIASEVVRNATAPLVFNIPEGHVLSTGEKVWVYLLSTYNPWLAVTLISVCMHEFFYFARYIPYMIYDRIPSLNKYKIQPDKVLSDEERWKCTRQVLFVHFTYAGAFIVVFYPITLALGLKFGEVPFPSWSKMLFQIFVSLAVEDSWHYWLHRGLHYGPFYKYIHKVHHEYSAPFGLAAEYAHPIEVALLGLGSFLGPLLLLATTGDVHVITAMSFISVRICQAVEALFRI</sequence>
<dbReference type="Proteomes" id="UP001165960">
    <property type="component" value="Unassembled WGS sequence"/>
</dbReference>
<proteinExistence type="predicted"/>
<evidence type="ECO:0000313" key="2">
    <source>
        <dbReference type="Proteomes" id="UP001165960"/>
    </source>
</evidence>
<accession>A0ACC2S5L7</accession>
<comment type="caution">
    <text evidence="1">The sequence shown here is derived from an EMBL/GenBank/DDBJ whole genome shotgun (WGS) entry which is preliminary data.</text>
</comment>